<gene>
    <name evidence="2" type="ORF">KUDE01_013598</name>
</gene>
<proteinExistence type="predicted"/>
<dbReference type="AlphaFoldDB" id="A0AAD9F7V5"/>
<dbReference type="EMBL" id="JASDAP010000017">
    <property type="protein sequence ID" value="KAK1888920.1"/>
    <property type="molecule type" value="Genomic_DNA"/>
</dbReference>
<name>A0AAD9F7V5_DISEL</name>
<protein>
    <submittedName>
        <fullName evidence="2">Hexokinase-1</fullName>
    </submittedName>
</protein>
<comment type="caution">
    <text evidence="2">The sequence shown here is derived from an EMBL/GenBank/DDBJ whole genome shotgun (WGS) entry which is preliminary data.</text>
</comment>
<evidence type="ECO:0000313" key="3">
    <source>
        <dbReference type="Proteomes" id="UP001228049"/>
    </source>
</evidence>
<reference evidence="2" key="1">
    <citation type="submission" date="2023-04" db="EMBL/GenBank/DDBJ databases">
        <title>Chromosome-level genome of Chaenocephalus aceratus.</title>
        <authorList>
            <person name="Park H."/>
        </authorList>
    </citation>
    <scope>NUCLEOTIDE SEQUENCE</scope>
    <source>
        <strain evidence="2">DE</strain>
        <tissue evidence="2">Muscle</tissue>
    </source>
</reference>
<organism evidence="2 3">
    <name type="scientific">Dissostichus eleginoides</name>
    <name type="common">Patagonian toothfish</name>
    <name type="synonym">Dissostichus amissus</name>
    <dbReference type="NCBI Taxonomy" id="100907"/>
    <lineage>
        <taxon>Eukaryota</taxon>
        <taxon>Metazoa</taxon>
        <taxon>Chordata</taxon>
        <taxon>Craniata</taxon>
        <taxon>Vertebrata</taxon>
        <taxon>Euteleostomi</taxon>
        <taxon>Actinopterygii</taxon>
        <taxon>Neopterygii</taxon>
        <taxon>Teleostei</taxon>
        <taxon>Neoteleostei</taxon>
        <taxon>Acanthomorphata</taxon>
        <taxon>Eupercaria</taxon>
        <taxon>Perciformes</taxon>
        <taxon>Notothenioidei</taxon>
        <taxon>Nototheniidae</taxon>
        <taxon>Dissostichus</taxon>
    </lineage>
</organism>
<feature type="region of interest" description="Disordered" evidence="1">
    <location>
        <begin position="49"/>
        <end position="120"/>
    </location>
</feature>
<dbReference type="Proteomes" id="UP001228049">
    <property type="component" value="Unassembled WGS sequence"/>
</dbReference>
<feature type="compositionally biased region" description="Low complexity" evidence="1">
    <location>
        <begin position="66"/>
        <end position="103"/>
    </location>
</feature>
<sequence>MDQAERIEVKRKTFGLCERQNNYLRESIDKTNEKLASWKAWIPAAHANDAIGTSEEEQSRTTGDGSVPSSISSSNPERTPTRPTRPQTPAEEPTPTPSAITTPQRVALGKRKRGGDEHLAQQERHLERNLAQVDRHWQLTMEAAARAREEEMALRREENAQTEAFNLAFLRTLGQVLGGSRHGPSPQEDEPPL</sequence>
<evidence type="ECO:0000313" key="2">
    <source>
        <dbReference type="EMBL" id="KAK1888920.1"/>
    </source>
</evidence>
<accession>A0AAD9F7V5</accession>
<keyword evidence="3" id="KW-1185">Reference proteome</keyword>
<evidence type="ECO:0000256" key="1">
    <source>
        <dbReference type="SAM" id="MobiDB-lite"/>
    </source>
</evidence>